<accession>A0AAW3JQ61</accession>
<evidence type="ECO:0000313" key="2">
    <source>
        <dbReference type="Proteomes" id="UP000050833"/>
    </source>
</evidence>
<evidence type="ECO:0000313" key="1">
    <source>
        <dbReference type="EMBL" id="KQC84440.1"/>
    </source>
</evidence>
<name>A0AAW3JQ61_9FIRM</name>
<dbReference type="AlphaFoldDB" id="A0AAW3JQ61"/>
<organism evidence="1 2">
    <name type="scientific">Butyribacter intestini</name>
    <dbReference type="NCBI Taxonomy" id="1703332"/>
    <lineage>
        <taxon>Bacteria</taxon>
        <taxon>Bacillati</taxon>
        <taxon>Bacillota</taxon>
        <taxon>Clostridia</taxon>
        <taxon>Lachnospirales</taxon>
        <taxon>Lachnospiraceae</taxon>
        <taxon>Butyribacter</taxon>
    </lineage>
</organism>
<dbReference type="RefSeq" id="WP_055946184.1">
    <property type="nucleotide sequence ID" value="NZ_JAQDCV010000003.1"/>
</dbReference>
<dbReference type="Proteomes" id="UP000050833">
    <property type="component" value="Unassembled WGS sequence"/>
</dbReference>
<sequence>MKDDKKIDESLLGNEKIEEAIKLLQGECTQEMLAHTLTVIRKQMRKGGQFIIAVEPYISSEKINIGVVQSPDGLKWWSAFTSFDEELKGGNEVKSTFLTDIEQLFKSAIEVGEISGIILNPWNRTIMLDKKLISIILGNENS</sequence>
<dbReference type="EMBL" id="LLKB01000006">
    <property type="protein sequence ID" value="KQC84440.1"/>
    <property type="molecule type" value="Genomic_DNA"/>
</dbReference>
<gene>
    <name evidence="1" type="ORF">APZ18_14160</name>
</gene>
<protein>
    <recommendedName>
        <fullName evidence="3">SseB protein N-terminal domain-containing protein</fullName>
    </recommendedName>
</protein>
<reference evidence="1 2" key="1">
    <citation type="submission" date="2015-10" db="EMBL/GenBank/DDBJ databases">
        <title>Butyribacter intestini gen. nov., sp. nov., a butyric acid-producing bacterium of the family Lachnospiraceae isolated from the human faeces.</title>
        <authorList>
            <person name="Zou Y."/>
            <person name="Xue W."/>
            <person name="Luo G."/>
            <person name="Lv M."/>
        </authorList>
    </citation>
    <scope>NUCLEOTIDE SEQUENCE [LARGE SCALE GENOMIC DNA]</scope>
    <source>
        <strain evidence="1 2">TF01-11</strain>
    </source>
</reference>
<proteinExistence type="predicted"/>
<comment type="caution">
    <text evidence="1">The sequence shown here is derived from an EMBL/GenBank/DDBJ whole genome shotgun (WGS) entry which is preliminary data.</text>
</comment>
<evidence type="ECO:0008006" key="3">
    <source>
        <dbReference type="Google" id="ProtNLM"/>
    </source>
</evidence>
<keyword evidence="2" id="KW-1185">Reference proteome</keyword>